<proteinExistence type="predicted"/>
<organism evidence="3 4">
    <name type="scientific">Streptomyces oceani</name>
    <dbReference type="NCBI Taxonomy" id="1075402"/>
    <lineage>
        <taxon>Bacteria</taxon>
        <taxon>Bacillati</taxon>
        <taxon>Actinomycetota</taxon>
        <taxon>Actinomycetes</taxon>
        <taxon>Kitasatosporales</taxon>
        <taxon>Streptomycetaceae</taxon>
        <taxon>Streptomyces</taxon>
    </lineage>
</organism>
<dbReference type="InterPro" id="IPR036182">
    <property type="entry name" value="PCuAC_sf"/>
</dbReference>
<dbReference type="PROSITE" id="PS51257">
    <property type="entry name" value="PROKAR_LIPOPROTEIN"/>
    <property type="match status" value="1"/>
</dbReference>
<dbReference type="Gene3D" id="2.60.40.1890">
    <property type="entry name" value="PCu(A)C copper chaperone"/>
    <property type="match status" value="1"/>
</dbReference>
<dbReference type="PATRIC" id="fig|1075402.3.peg.592"/>
<name>A0A1E7JWL8_9ACTN</name>
<dbReference type="STRING" id="1075402.AN216_21985"/>
<comment type="caution">
    <text evidence="3">The sequence shown here is derived from an EMBL/GenBank/DDBJ whole genome shotgun (WGS) entry which is preliminary data.</text>
</comment>
<dbReference type="OrthoDB" id="9796962at2"/>
<keyword evidence="4" id="KW-1185">Reference proteome</keyword>
<evidence type="ECO:0000256" key="2">
    <source>
        <dbReference type="SAM" id="SignalP"/>
    </source>
</evidence>
<dbReference type="PANTHER" id="PTHR36302:SF1">
    <property type="entry name" value="COPPER CHAPERONE PCU(A)C"/>
    <property type="match status" value="1"/>
</dbReference>
<feature type="region of interest" description="Disordered" evidence="1">
    <location>
        <begin position="28"/>
        <end position="53"/>
    </location>
</feature>
<keyword evidence="2" id="KW-0732">Signal</keyword>
<feature type="signal peptide" evidence="2">
    <location>
        <begin position="1"/>
        <end position="25"/>
    </location>
</feature>
<dbReference type="Proteomes" id="UP000176101">
    <property type="component" value="Unassembled WGS sequence"/>
</dbReference>
<gene>
    <name evidence="3" type="ORF">AN216_21985</name>
</gene>
<reference evidence="3 4" key="1">
    <citation type="journal article" date="2016" name="Front. Microbiol.">
        <title>Comparative Genomics Analysis of Streptomyces Species Reveals Their Adaptation to the Marine Environment and Their Diversity at the Genomic Level.</title>
        <authorList>
            <person name="Tian X."/>
            <person name="Zhang Z."/>
            <person name="Yang T."/>
            <person name="Chen M."/>
            <person name="Li J."/>
            <person name="Chen F."/>
            <person name="Yang J."/>
            <person name="Li W."/>
            <person name="Zhang B."/>
            <person name="Zhang Z."/>
            <person name="Wu J."/>
            <person name="Zhang C."/>
            <person name="Long L."/>
            <person name="Xiao J."/>
        </authorList>
    </citation>
    <scope>NUCLEOTIDE SEQUENCE [LARGE SCALE GENOMIC DNA]</scope>
    <source>
        <strain evidence="3 4">SCSIO 02100</strain>
    </source>
</reference>
<evidence type="ECO:0000313" key="3">
    <source>
        <dbReference type="EMBL" id="OEU96045.1"/>
    </source>
</evidence>
<feature type="chain" id="PRO_5039309339" evidence="2">
    <location>
        <begin position="26"/>
        <end position="169"/>
    </location>
</feature>
<sequence>MTRRAPARRRTLATSLALCVSLALGACSSDSEDGKDGKDGKDTAAGSGPRLRVTGAYMPQPTMADMAAGFMVVRNDGGEKDKLTSVTSELSDTVEIHETVDQQMQQVKSLAVPANGELQLSRGGNHLMFHDLIRKPEKGDKITLTLHFAKSDPVKLSVPVKAANHQPAR</sequence>
<dbReference type="PANTHER" id="PTHR36302">
    <property type="entry name" value="BLR7088 PROTEIN"/>
    <property type="match status" value="1"/>
</dbReference>
<dbReference type="InterPro" id="IPR058248">
    <property type="entry name" value="Lxx211020-like"/>
</dbReference>
<dbReference type="InterPro" id="IPR007410">
    <property type="entry name" value="LpqE-like"/>
</dbReference>
<dbReference type="AlphaFoldDB" id="A0A1E7JWL8"/>
<dbReference type="RefSeq" id="WP_070198433.1">
    <property type="nucleotide sequence ID" value="NZ_LJGU01000148.1"/>
</dbReference>
<dbReference type="SUPFAM" id="SSF110087">
    <property type="entry name" value="DR1885-like metal-binding protein"/>
    <property type="match status" value="1"/>
</dbReference>
<evidence type="ECO:0000313" key="4">
    <source>
        <dbReference type="Proteomes" id="UP000176101"/>
    </source>
</evidence>
<dbReference type="EMBL" id="LJGU01000148">
    <property type="protein sequence ID" value="OEU96045.1"/>
    <property type="molecule type" value="Genomic_DNA"/>
</dbReference>
<evidence type="ECO:0000256" key="1">
    <source>
        <dbReference type="SAM" id="MobiDB-lite"/>
    </source>
</evidence>
<protein>
    <submittedName>
        <fullName evidence="3">Copper resistance protein CopZ</fullName>
    </submittedName>
</protein>
<accession>A0A1E7JWL8</accession>
<dbReference type="Pfam" id="PF04314">
    <property type="entry name" value="PCuAC"/>
    <property type="match status" value="1"/>
</dbReference>
<feature type="compositionally biased region" description="Basic and acidic residues" evidence="1">
    <location>
        <begin position="32"/>
        <end position="42"/>
    </location>
</feature>